<accession>A0A392S2P1</accession>
<sequence>MKEADSLTRKFTEEELKQAVWDCESYKSPGPDGVSFGFLKDFWEDIKEEFFRFMTEFHENGRLTKGINSSFIALIPKKENPVKLGDYRPISL</sequence>
<organism evidence="1 2">
    <name type="scientific">Trifolium medium</name>
    <dbReference type="NCBI Taxonomy" id="97028"/>
    <lineage>
        <taxon>Eukaryota</taxon>
        <taxon>Viridiplantae</taxon>
        <taxon>Streptophyta</taxon>
        <taxon>Embryophyta</taxon>
        <taxon>Tracheophyta</taxon>
        <taxon>Spermatophyta</taxon>
        <taxon>Magnoliopsida</taxon>
        <taxon>eudicotyledons</taxon>
        <taxon>Gunneridae</taxon>
        <taxon>Pentapetalae</taxon>
        <taxon>rosids</taxon>
        <taxon>fabids</taxon>
        <taxon>Fabales</taxon>
        <taxon>Fabaceae</taxon>
        <taxon>Papilionoideae</taxon>
        <taxon>50 kb inversion clade</taxon>
        <taxon>NPAAA clade</taxon>
        <taxon>Hologalegina</taxon>
        <taxon>IRL clade</taxon>
        <taxon>Trifolieae</taxon>
        <taxon>Trifolium</taxon>
    </lineage>
</organism>
<feature type="non-terminal residue" evidence="1">
    <location>
        <position position="92"/>
    </location>
</feature>
<dbReference type="GO" id="GO:0003964">
    <property type="term" value="F:RNA-directed DNA polymerase activity"/>
    <property type="evidence" value="ECO:0007669"/>
    <property type="project" value="UniProtKB-KW"/>
</dbReference>
<proteinExistence type="predicted"/>
<evidence type="ECO:0000313" key="1">
    <source>
        <dbReference type="EMBL" id="MCI42949.1"/>
    </source>
</evidence>
<keyword evidence="1" id="KW-0808">Transferase</keyword>
<protein>
    <submittedName>
        <fullName evidence="1">RNA-directed DNA polymerase (Reverse transcriptase)</fullName>
    </submittedName>
</protein>
<comment type="caution">
    <text evidence="1">The sequence shown here is derived from an EMBL/GenBank/DDBJ whole genome shotgun (WGS) entry which is preliminary data.</text>
</comment>
<keyword evidence="1" id="KW-0548">Nucleotidyltransferase</keyword>
<keyword evidence="1" id="KW-0695">RNA-directed DNA polymerase</keyword>
<evidence type="ECO:0000313" key="2">
    <source>
        <dbReference type="Proteomes" id="UP000265520"/>
    </source>
</evidence>
<dbReference type="InterPro" id="IPR052343">
    <property type="entry name" value="Retrotransposon-Effector_Assoc"/>
</dbReference>
<dbReference type="AlphaFoldDB" id="A0A392S2P1"/>
<keyword evidence="2" id="KW-1185">Reference proteome</keyword>
<dbReference type="Proteomes" id="UP000265520">
    <property type="component" value="Unassembled WGS sequence"/>
</dbReference>
<dbReference type="EMBL" id="LXQA010311119">
    <property type="protein sequence ID" value="MCI42949.1"/>
    <property type="molecule type" value="Genomic_DNA"/>
</dbReference>
<dbReference type="PANTHER" id="PTHR46890">
    <property type="entry name" value="NON-LTR RETROLELEMENT REVERSE TRANSCRIPTASE-LIKE PROTEIN-RELATED"/>
    <property type="match status" value="1"/>
</dbReference>
<reference evidence="1 2" key="1">
    <citation type="journal article" date="2018" name="Front. Plant Sci.">
        <title>Red Clover (Trifolium pratense) and Zigzag Clover (T. medium) - A Picture of Genomic Similarities and Differences.</title>
        <authorList>
            <person name="Dluhosova J."/>
            <person name="Istvanek J."/>
            <person name="Nedelnik J."/>
            <person name="Repkova J."/>
        </authorList>
    </citation>
    <scope>NUCLEOTIDE SEQUENCE [LARGE SCALE GENOMIC DNA]</scope>
    <source>
        <strain evidence="2">cv. 10/8</strain>
        <tissue evidence="1">Leaf</tissue>
    </source>
</reference>
<dbReference type="PANTHER" id="PTHR46890:SF1">
    <property type="entry name" value="REVERSE TRANSCRIPTASE DOMAIN-CONTAINING PROTEIN"/>
    <property type="match status" value="1"/>
</dbReference>
<name>A0A392S2P1_9FABA</name>